<evidence type="ECO:0000313" key="1">
    <source>
        <dbReference type="EMBL" id="UQX09792.1"/>
    </source>
</evidence>
<protein>
    <submittedName>
        <fullName evidence="1">Uncharacterized protein</fullName>
    </submittedName>
</protein>
<dbReference type="EMBL" id="CP097320">
    <property type="protein sequence ID" value="UQX09792.1"/>
    <property type="molecule type" value="Genomic_DNA"/>
</dbReference>
<name>A0ABY4QFN1_9MYCO</name>
<organism evidence="1 2">
    <name type="scientific">Candidatus Mycobacterium methanotrophicum</name>
    <dbReference type="NCBI Taxonomy" id="2943498"/>
    <lineage>
        <taxon>Bacteria</taxon>
        <taxon>Bacillati</taxon>
        <taxon>Actinomycetota</taxon>
        <taxon>Actinomycetes</taxon>
        <taxon>Mycobacteriales</taxon>
        <taxon>Mycobacteriaceae</taxon>
        <taxon>Mycobacterium</taxon>
    </lineage>
</organism>
<dbReference type="Proteomes" id="UP001056610">
    <property type="component" value="Chromosome"/>
</dbReference>
<sequence length="144" mass="16159">MSHHELLPIPSIETATDPVHCAADLRQRWRALMGPLGFEERLLWFGLVGPDRCFTKKLCHVPIRRRPQGRVVWNLMSSLRTLLDDLAPGTTVALLLTGPGRGPVSSADRVWSKALTDMAERFAVPLEPIFRAHDESVDELSQKL</sequence>
<proteinExistence type="predicted"/>
<gene>
    <name evidence="1" type="ORF">M5I08_16000</name>
</gene>
<reference evidence="1" key="1">
    <citation type="submission" date="2022-05" db="EMBL/GenBank/DDBJ databases">
        <title>A methanotrophic Mycobacterium dominates a cave microbial ecosystem.</title>
        <authorList>
            <person name="Van Spanning R.J.M."/>
            <person name="Guan Q."/>
            <person name="Melkonian C."/>
            <person name="Gallant J."/>
            <person name="Polerecky L."/>
            <person name="Flot J.-F."/>
            <person name="Brandt B.W."/>
            <person name="Braster M."/>
            <person name="Iturbe Espinoza P."/>
            <person name="Aerts J."/>
            <person name="Meima-Franke M."/>
            <person name="Piersma S.R."/>
            <person name="Bunduc C."/>
            <person name="Ummels R."/>
            <person name="Pain A."/>
            <person name="Fleming E.J."/>
            <person name="van der Wel N."/>
            <person name="Gherman V.D."/>
            <person name="Sarbu S.M."/>
            <person name="Bodelier P.L.E."/>
            <person name="Bitter W."/>
        </authorList>
    </citation>
    <scope>NUCLEOTIDE SEQUENCE</scope>
    <source>
        <strain evidence="1">Sulfur Cave</strain>
    </source>
</reference>
<evidence type="ECO:0000313" key="2">
    <source>
        <dbReference type="Proteomes" id="UP001056610"/>
    </source>
</evidence>
<keyword evidence="2" id="KW-1185">Reference proteome</keyword>
<accession>A0ABY4QFN1</accession>
<dbReference type="RefSeq" id="WP_219066125.1">
    <property type="nucleotide sequence ID" value="NZ_CAJUXY010000005.1"/>
</dbReference>